<dbReference type="EMBL" id="JACOPQ010000010">
    <property type="protein sequence ID" value="MBC5737865.1"/>
    <property type="molecule type" value="Genomic_DNA"/>
</dbReference>
<accession>A0A8J6JPF4</accession>
<evidence type="ECO:0000259" key="2">
    <source>
        <dbReference type="PROSITE" id="PS50943"/>
    </source>
</evidence>
<reference evidence="3" key="1">
    <citation type="submission" date="2020-08" db="EMBL/GenBank/DDBJ databases">
        <title>Genome public.</title>
        <authorList>
            <person name="Liu C."/>
            <person name="Sun Q."/>
        </authorList>
    </citation>
    <scope>NUCLEOTIDE SEQUENCE</scope>
    <source>
        <strain evidence="3">NSJ-52</strain>
    </source>
</reference>
<dbReference type="InterPro" id="IPR011256">
    <property type="entry name" value="Reg_factor_effector_dom_sf"/>
</dbReference>
<proteinExistence type="predicted"/>
<organism evidence="3 4">
    <name type="scientific">Lawsonibacter faecis</name>
    <dbReference type="NCBI Taxonomy" id="2763052"/>
    <lineage>
        <taxon>Bacteria</taxon>
        <taxon>Bacillati</taxon>
        <taxon>Bacillota</taxon>
        <taxon>Clostridia</taxon>
        <taxon>Eubacteriales</taxon>
        <taxon>Oscillospiraceae</taxon>
        <taxon>Lawsonibacter</taxon>
    </lineage>
</organism>
<dbReference type="AlphaFoldDB" id="A0A8J6JPF4"/>
<keyword evidence="4" id="KW-1185">Reference proteome</keyword>
<evidence type="ECO:0000313" key="4">
    <source>
        <dbReference type="Proteomes" id="UP000607645"/>
    </source>
</evidence>
<dbReference type="CDD" id="cd00093">
    <property type="entry name" value="HTH_XRE"/>
    <property type="match status" value="1"/>
</dbReference>
<evidence type="ECO:0000256" key="1">
    <source>
        <dbReference type="ARBA" id="ARBA00023125"/>
    </source>
</evidence>
<dbReference type="PANTHER" id="PTHR46558">
    <property type="entry name" value="TRACRIPTIONAL REGULATORY PROTEIN-RELATED-RELATED"/>
    <property type="match status" value="1"/>
</dbReference>
<dbReference type="InterPro" id="IPR010982">
    <property type="entry name" value="Lambda_DNA-bd_dom_sf"/>
</dbReference>
<dbReference type="GO" id="GO:0003677">
    <property type="term" value="F:DNA binding"/>
    <property type="evidence" value="ECO:0007669"/>
    <property type="project" value="UniProtKB-KW"/>
</dbReference>
<dbReference type="PANTHER" id="PTHR46558:SF13">
    <property type="entry name" value="HTH-TYPE TRANSCRIPTIONAL REGULATOR IMMR"/>
    <property type="match status" value="1"/>
</dbReference>
<dbReference type="InterPro" id="IPR001387">
    <property type="entry name" value="Cro/C1-type_HTH"/>
</dbReference>
<comment type="caution">
    <text evidence="3">The sequence shown here is derived from an EMBL/GenBank/DDBJ whole genome shotgun (WGS) entry which is preliminary data.</text>
</comment>
<dbReference type="PROSITE" id="PS50943">
    <property type="entry name" value="HTH_CROC1"/>
    <property type="match status" value="1"/>
</dbReference>
<dbReference type="SUPFAM" id="SSF47413">
    <property type="entry name" value="lambda repressor-like DNA-binding domains"/>
    <property type="match status" value="1"/>
</dbReference>
<gene>
    <name evidence="3" type="ORF">H8S62_12690</name>
</gene>
<name>A0A8J6JPF4_9FIRM</name>
<dbReference type="Proteomes" id="UP000607645">
    <property type="component" value="Unassembled WGS sequence"/>
</dbReference>
<protein>
    <submittedName>
        <fullName evidence="3">Helix-turn-helix transcriptional regulator</fullName>
    </submittedName>
</protein>
<keyword evidence="1" id="KW-0238">DNA-binding</keyword>
<dbReference type="SMART" id="SM00530">
    <property type="entry name" value="HTH_XRE"/>
    <property type="match status" value="1"/>
</dbReference>
<dbReference type="Gene3D" id="1.10.260.40">
    <property type="entry name" value="lambda repressor-like DNA-binding domains"/>
    <property type="match status" value="1"/>
</dbReference>
<evidence type="ECO:0000313" key="3">
    <source>
        <dbReference type="EMBL" id="MBC5737865.1"/>
    </source>
</evidence>
<feature type="domain" description="HTH cro/C1-type" evidence="2">
    <location>
        <begin position="7"/>
        <end position="62"/>
    </location>
</feature>
<dbReference type="Pfam" id="PF01381">
    <property type="entry name" value="HTH_3"/>
    <property type="match status" value="1"/>
</dbReference>
<dbReference type="RefSeq" id="WP_186919667.1">
    <property type="nucleotide sequence ID" value="NZ_JACOPQ010000010.1"/>
</dbReference>
<dbReference type="Gene3D" id="3.20.80.10">
    <property type="entry name" value="Regulatory factor, effector binding domain"/>
    <property type="match status" value="1"/>
</dbReference>
<sequence>MSLGRNLQFLRKMHDGMTQEELAEKMAVSRQTISKWELDTACPEMDKLIELCQIFSCTLDQLIREDMAASGEMYSHMRIEDVEQFRYFRYAVISADPEGDAIQHIKRWAAACGVEEPELIGWDFPHVSQEQINVYHMHGYAAAWILPPDFDLPGKRAEIIVQNRQRYAALTVKDPFKAPFSVIPNAYKTLMSYMQMNGLQLKYEKEVLTCFERVYSQNGIEYMDVYIAVK</sequence>